<feature type="domain" description="DUF7793" evidence="1">
    <location>
        <begin position="21"/>
        <end position="128"/>
    </location>
</feature>
<evidence type="ECO:0000313" key="3">
    <source>
        <dbReference type="Proteomes" id="UP000280792"/>
    </source>
</evidence>
<reference evidence="2 3" key="1">
    <citation type="submission" date="2018-08" db="EMBL/GenBank/DDBJ databases">
        <authorList>
            <person name="Khan S.A."/>
        </authorList>
    </citation>
    <scope>NUCLEOTIDE SEQUENCE [LARGE SCALE GENOMIC DNA]</scope>
    <source>
        <strain evidence="2 3">GTF-13</strain>
    </source>
</reference>
<reference evidence="2 3" key="2">
    <citation type="submission" date="2018-12" db="EMBL/GenBank/DDBJ databases">
        <title>Simiduia agarivorans gen. nov., sp. nov., a marine, agarolytic bacterium isolated from shallow coastal water from Keelung, Taiwan.</title>
        <authorList>
            <person name="Shieh W.Y."/>
        </authorList>
    </citation>
    <scope>NUCLEOTIDE SEQUENCE [LARGE SCALE GENOMIC DNA]</scope>
    <source>
        <strain evidence="2 3">GTF-13</strain>
    </source>
</reference>
<proteinExistence type="predicted"/>
<gene>
    <name evidence="2" type="ORF">D0544_07610</name>
</gene>
<dbReference type="EMBL" id="QWEZ01000001">
    <property type="protein sequence ID" value="RRJ84939.1"/>
    <property type="molecule type" value="Genomic_DNA"/>
</dbReference>
<accession>A0A3P3VU09</accession>
<dbReference type="RefSeq" id="WP_125015369.1">
    <property type="nucleotide sequence ID" value="NZ_QWEZ01000001.1"/>
</dbReference>
<comment type="caution">
    <text evidence="2">The sequence shown here is derived from an EMBL/GenBank/DDBJ whole genome shotgun (WGS) entry which is preliminary data.</text>
</comment>
<organism evidence="2 3">
    <name type="scientific">Aestuariirhabdus litorea</name>
    <dbReference type="NCBI Taxonomy" id="2528527"/>
    <lineage>
        <taxon>Bacteria</taxon>
        <taxon>Pseudomonadati</taxon>
        <taxon>Pseudomonadota</taxon>
        <taxon>Gammaproteobacteria</taxon>
        <taxon>Oceanospirillales</taxon>
        <taxon>Aestuariirhabdaceae</taxon>
        <taxon>Aestuariirhabdus</taxon>
    </lineage>
</organism>
<protein>
    <recommendedName>
        <fullName evidence="1">DUF7793 domain-containing protein</fullName>
    </recommendedName>
</protein>
<sequence length="135" mass="15521">MLVPTGSERTVTIEPRLWMGEDGIMRVDYGLHAHITLEAVREVAQRAYQLCPRPHLALVMGQRVAKVDTDALRFLQGEEYQRISVAVAVMTRTPLEKFLMRMYSTLHPPTYPVRGFTDEEEALRWLRGHGSLQEE</sequence>
<evidence type="ECO:0000313" key="2">
    <source>
        <dbReference type="EMBL" id="RRJ84939.1"/>
    </source>
</evidence>
<dbReference type="InterPro" id="IPR056695">
    <property type="entry name" value="DUF7793"/>
</dbReference>
<evidence type="ECO:0000259" key="1">
    <source>
        <dbReference type="Pfam" id="PF25056"/>
    </source>
</evidence>
<dbReference type="Proteomes" id="UP000280792">
    <property type="component" value="Unassembled WGS sequence"/>
</dbReference>
<dbReference type="Gene3D" id="3.40.1680.10">
    <property type="entry name" value="yp_829618.1 domain like"/>
    <property type="match status" value="1"/>
</dbReference>
<dbReference type="Gene3D" id="3.40.970.30">
    <property type="entry name" value="yp_829618.1 like domains"/>
    <property type="match status" value="1"/>
</dbReference>
<keyword evidence="3" id="KW-1185">Reference proteome</keyword>
<name>A0A3P3VU09_9GAMM</name>
<dbReference type="AlphaFoldDB" id="A0A3P3VU09"/>
<dbReference type="Pfam" id="PF25056">
    <property type="entry name" value="DUF7793"/>
    <property type="match status" value="1"/>
</dbReference>